<organism evidence="9 10">
    <name type="scientific">Cyanobium gracile UHCC 0139</name>
    <dbReference type="NCBI Taxonomy" id="3110308"/>
    <lineage>
        <taxon>Bacteria</taxon>
        <taxon>Bacillati</taxon>
        <taxon>Cyanobacteriota</taxon>
        <taxon>Cyanophyceae</taxon>
        <taxon>Synechococcales</taxon>
        <taxon>Prochlorococcaceae</taxon>
        <taxon>Cyanobium</taxon>
    </lineage>
</organism>
<dbReference type="Gene3D" id="3.10.50.40">
    <property type="match status" value="1"/>
</dbReference>
<evidence type="ECO:0000256" key="2">
    <source>
        <dbReference type="ARBA" id="ARBA00006577"/>
    </source>
</evidence>
<dbReference type="Proteomes" id="UP001304461">
    <property type="component" value="Unassembled WGS sequence"/>
</dbReference>
<evidence type="ECO:0000256" key="5">
    <source>
        <dbReference type="PROSITE-ProRule" id="PRU00277"/>
    </source>
</evidence>
<dbReference type="PROSITE" id="PS50059">
    <property type="entry name" value="FKBP_PPIASE"/>
    <property type="match status" value="1"/>
</dbReference>
<comment type="similarity">
    <text evidence="2 6">Belongs to the FKBP-type PPIase family.</text>
</comment>
<dbReference type="Pfam" id="PF00254">
    <property type="entry name" value="FKBP_C"/>
    <property type="match status" value="1"/>
</dbReference>
<evidence type="ECO:0000256" key="7">
    <source>
        <dbReference type="SAM" id="SignalP"/>
    </source>
</evidence>
<evidence type="ECO:0000256" key="6">
    <source>
        <dbReference type="RuleBase" id="RU003915"/>
    </source>
</evidence>
<accession>A0ABU5RUT6</accession>
<dbReference type="InterPro" id="IPR001179">
    <property type="entry name" value="PPIase_FKBP_dom"/>
</dbReference>
<dbReference type="GO" id="GO:0003755">
    <property type="term" value="F:peptidyl-prolyl cis-trans isomerase activity"/>
    <property type="evidence" value="ECO:0007669"/>
    <property type="project" value="UniProtKB-EC"/>
</dbReference>
<keyword evidence="7" id="KW-0732">Signal</keyword>
<dbReference type="EC" id="5.2.1.8" evidence="6"/>
<evidence type="ECO:0000259" key="8">
    <source>
        <dbReference type="PROSITE" id="PS50059"/>
    </source>
</evidence>
<evidence type="ECO:0000256" key="1">
    <source>
        <dbReference type="ARBA" id="ARBA00000971"/>
    </source>
</evidence>
<protein>
    <recommendedName>
        <fullName evidence="6">Peptidyl-prolyl cis-trans isomerase</fullName>
        <ecNumber evidence="6">5.2.1.8</ecNumber>
    </recommendedName>
</protein>
<dbReference type="EMBL" id="JAYGHX010000005">
    <property type="protein sequence ID" value="MEA5391560.1"/>
    <property type="molecule type" value="Genomic_DNA"/>
</dbReference>
<dbReference type="PANTHER" id="PTHR43811:SF19">
    <property type="entry name" value="39 KDA FK506-BINDING NUCLEAR PROTEIN"/>
    <property type="match status" value="1"/>
</dbReference>
<dbReference type="InterPro" id="IPR046357">
    <property type="entry name" value="PPIase_dom_sf"/>
</dbReference>
<gene>
    <name evidence="9" type="ORF">VB738_09860</name>
</gene>
<feature type="signal peptide" evidence="7">
    <location>
        <begin position="1"/>
        <end position="31"/>
    </location>
</feature>
<keyword evidence="10" id="KW-1185">Reference proteome</keyword>
<evidence type="ECO:0000256" key="3">
    <source>
        <dbReference type="ARBA" id="ARBA00023110"/>
    </source>
</evidence>
<comment type="caution">
    <text evidence="9">The sequence shown here is derived from an EMBL/GenBank/DDBJ whole genome shotgun (WGS) entry which is preliminary data.</text>
</comment>
<name>A0ABU5RUT6_9CYAN</name>
<dbReference type="PANTHER" id="PTHR43811">
    <property type="entry name" value="FKBP-TYPE PEPTIDYL-PROLYL CIS-TRANS ISOMERASE FKPA"/>
    <property type="match status" value="1"/>
</dbReference>
<comment type="catalytic activity">
    <reaction evidence="1 5 6">
        <text>[protein]-peptidylproline (omega=180) = [protein]-peptidylproline (omega=0)</text>
        <dbReference type="Rhea" id="RHEA:16237"/>
        <dbReference type="Rhea" id="RHEA-COMP:10747"/>
        <dbReference type="Rhea" id="RHEA-COMP:10748"/>
        <dbReference type="ChEBI" id="CHEBI:83833"/>
        <dbReference type="ChEBI" id="CHEBI:83834"/>
        <dbReference type="EC" id="5.2.1.8"/>
    </reaction>
</comment>
<proteinExistence type="inferred from homology"/>
<keyword evidence="4 5" id="KW-0413">Isomerase</keyword>
<sequence>MRDILISSMVCVACLMLAFVSQLVAPSQVEAAAPAPAEAGVQQALARSGPATAPQANPATAPVARQAVAAPLELDPDVPNPTLFTMAPDSSSADLASSGAAALGGELVSPTERTTPSGLRITDLALGEGDEARSGQTVVVNYRGTLTNGKEFDSSYGRGPFSFPLGAGRVIRGWDEGVAGMKVGGKRKLVIPPDLAYGERGAGGVIPPNATLVFEVELLQIKG</sequence>
<feature type="domain" description="PPIase FKBP-type" evidence="8">
    <location>
        <begin position="135"/>
        <end position="222"/>
    </location>
</feature>
<evidence type="ECO:0000313" key="10">
    <source>
        <dbReference type="Proteomes" id="UP001304461"/>
    </source>
</evidence>
<reference evidence="9 10" key="1">
    <citation type="submission" date="2023-12" db="EMBL/GenBank/DDBJ databases">
        <title>Baltic Sea Cyanobacteria.</title>
        <authorList>
            <person name="Delbaje E."/>
            <person name="Fewer D.P."/>
            <person name="Shishido T.K."/>
        </authorList>
    </citation>
    <scope>NUCLEOTIDE SEQUENCE [LARGE SCALE GENOMIC DNA]</scope>
    <source>
        <strain evidence="9 10">UHCC 0139</strain>
    </source>
</reference>
<dbReference type="RefSeq" id="WP_323305580.1">
    <property type="nucleotide sequence ID" value="NZ_JAYGHX010000005.1"/>
</dbReference>
<evidence type="ECO:0000313" key="9">
    <source>
        <dbReference type="EMBL" id="MEA5391560.1"/>
    </source>
</evidence>
<evidence type="ECO:0000256" key="4">
    <source>
        <dbReference type="ARBA" id="ARBA00023235"/>
    </source>
</evidence>
<feature type="chain" id="PRO_5046786840" description="Peptidyl-prolyl cis-trans isomerase" evidence="7">
    <location>
        <begin position="32"/>
        <end position="223"/>
    </location>
</feature>
<keyword evidence="3 5" id="KW-0697">Rotamase</keyword>
<dbReference type="SUPFAM" id="SSF54534">
    <property type="entry name" value="FKBP-like"/>
    <property type="match status" value="1"/>
</dbReference>